<comment type="caution">
    <text evidence="2">The sequence shown here is derived from an EMBL/GenBank/DDBJ whole genome shotgun (WGS) entry which is preliminary data.</text>
</comment>
<evidence type="ECO:0000256" key="1">
    <source>
        <dbReference type="SAM" id="MobiDB-lite"/>
    </source>
</evidence>
<evidence type="ECO:0000313" key="2">
    <source>
        <dbReference type="EMBL" id="TKR66639.1"/>
    </source>
</evidence>
<accession>A0A4U5MBX9</accession>
<proteinExistence type="predicted"/>
<dbReference type="AlphaFoldDB" id="A0A4U5MBX9"/>
<name>A0A4U5MBX9_STECR</name>
<keyword evidence="3" id="KW-1185">Reference proteome</keyword>
<reference evidence="2 3" key="2">
    <citation type="journal article" date="2019" name="G3 (Bethesda)">
        <title>Hybrid Assembly of the Genome of the Entomopathogenic Nematode Steinernema carpocapsae Identifies the X-Chromosome.</title>
        <authorList>
            <person name="Serra L."/>
            <person name="Macchietto M."/>
            <person name="Macias-Munoz A."/>
            <person name="McGill C.J."/>
            <person name="Rodriguez I.M."/>
            <person name="Rodriguez B."/>
            <person name="Murad R."/>
            <person name="Mortazavi A."/>
        </authorList>
    </citation>
    <scope>NUCLEOTIDE SEQUENCE [LARGE SCALE GENOMIC DNA]</scope>
    <source>
        <strain evidence="2 3">ALL</strain>
    </source>
</reference>
<sequence>MHKRNNQIMCLSRDASQRTSPANFSQARRQDPSRVPQSKRPVHGGGGQDPEDKRRFAVEIHVEKDKDVVFRDKWTKLRNITSAKIQAYLKDIDEEEVEDPVDYLPPFMTVGELHLDARSLSPARIGETVKILRAEGVQALRKVGLTWKNQHVNLFSLMKLIEEAPLKALDINWYNGGSVNSNSKCLAACLALMKSVGSKLTYRLSVRGPFSVAEMIDIMREDAVNCPQASFLFNKTRINAGDAPSAIRSFLESLRDSKRFCYVKLQSMRGRLTLPISEATRGFSGSFAFMQNGEEKTGNVKIEYEEDPTTSFGSYYNTAVREHGVIKSYEVLPLVADNFDADFYNGNYDEEDYHPDDYMSLEEFIAMEQERERRYAQRNNVLQIPLNMQYDWEAYYGW</sequence>
<gene>
    <name evidence="2" type="ORF">L596_022905</name>
</gene>
<reference evidence="2 3" key="1">
    <citation type="journal article" date="2015" name="Genome Biol.">
        <title>Comparative genomics of Steinernema reveals deeply conserved gene regulatory networks.</title>
        <authorList>
            <person name="Dillman A.R."/>
            <person name="Macchietto M."/>
            <person name="Porter C.F."/>
            <person name="Rogers A."/>
            <person name="Williams B."/>
            <person name="Antoshechkin I."/>
            <person name="Lee M.M."/>
            <person name="Goodwin Z."/>
            <person name="Lu X."/>
            <person name="Lewis E.E."/>
            <person name="Goodrich-Blair H."/>
            <person name="Stock S.P."/>
            <person name="Adams B.J."/>
            <person name="Sternberg P.W."/>
            <person name="Mortazavi A."/>
        </authorList>
    </citation>
    <scope>NUCLEOTIDE SEQUENCE [LARGE SCALE GENOMIC DNA]</scope>
    <source>
        <strain evidence="2 3">ALL</strain>
    </source>
</reference>
<feature type="compositionally biased region" description="Polar residues" evidence="1">
    <location>
        <begin position="17"/>
        <end position="27"/>
    </location>
</feature>
<dbReference type="EMBL" id="AZBU02000008">
    <property type="protein sequence ID" value="TKR66639.1"/>
    <property type="molecule type" value="Genomic_DNA"/>
</dbReference>
<feature type="region of interest" description="Disordered" evidence="1">
    <location>
        <begin position="1"/>
        <end position="53"/>
    </location>
</feature>
<dbReference type="Proteomes" id="UP000298663">
    <property type="component" value="Unassembled WGS sequence"/>
</dbReference>
<evidence type="ECO:0000313" key="3">
    <source>
        <dbReference type="Proteomes" id="UP000298663"/>
    </source>
</evidence>
<protein>
    <submittedName>
        <fullName evidence="2">Uncharacterized protein</fullName>
    </submittedName>
</protein>
<organism evidence="2 3">
    <name type="scientific">Steinernema carpocapsae</name>
    <name type="common">Entomopathogenic nematode</name>
    <dbReference type="NCBI Taxonomy" id="34508"/>
    <lineage>
        <taxon>Eukaryota</taxon>
        <taxon>Metazoa</taxon>
        <taxon>Ecdysozoa</taxon>
        <taxon>Nematoda</taxon>
        <taxon>Chromadorea</taxon>
        <taxon>Rhabditida</taxon>
        <taxon>Tylenchina</taxon>
        <taxon>Panagrolaimomorpha</taxon>
        <taxon>Strongyloidoidea</taxon>
        <taxon>Steinernematidae</taxon>
        <taxon>Steinernema</taxon>
    </lineage>
</organism>